<dbReference type="GO" id="GO:0002949">
    <property type="term" value="P:tRNA threonylcarbamoyladenosine modification"/>
    <property type="evidence" value="ECO:0007669"/>
    <property type="project" value="InterPro"/>
</dbReference>
<dbReference type="InterPro" id="IPR000905">
    <property type="entry name" value="Gcp-like_dom"/>
</dbReference>
<reference evidence="2 3" key="1">
    <citation type="submission" date="2019-02" db="EMBL/GenBank/DDBJ databases">
        <title>Genome sequence of the sea-ice species Brumimicrobium glaciale.</title>
        <authorList>
            <person name="Bowman J.P."/>
        </authorList>
    </citation>
    <scope>NUCLEOTIDE SEQUENCE [LARGE SCALE GENOMIC DNA]</scope>
    <source>
        <strain evidence="2 3">IC156</strain>
    </source>
</reference>
<dbReference type="GO" id="GO:0005829">
    <property type="term" value="C:cytosol"/>
    <property type="evidence" value="ECO:0007669"/>
    <property type="project" value="TreeGrafter"/>
</dbReference>
<sequence length="225" mass="25123">MAKFLHIETSTKVCSVALSENGQLIDLLEESSDAYIHSERLTVFIDQICKKNNWKLNELDAIVVTSGPGSYTGLRIGVSTAKGLCYALSIPMIAVNTLESIAYLARKKHPNSSICAMIDARRMEVFSTIFDADFKVIKSLSADILEEESYEKYLPIVVCGDGASKTKEIWNNRDVIIDESIVSSAAGQVEIAFEKFKNEQFEDVAYFEPKYLKDFVVTPSKKKLI</sequence>
<keyword evidence="3" id="KW-1185">Reference proteome</keyword>
<proteinExistence type="predicted"/>
<feature type="domain" description="Gcp-like" evidence="1">
    <location>
        <begin position="37"/>
        <end position="147"/>
    </location>
</feature>
<gene>
    <name evidence="2" type="primary">tsaB</name>
    <name evidence="2" type="ORF">ERX46_02990</name>
</gene>
<name>A0A4Q4KQR5_9FLAO</name>
<dbReference type="OrthoDB" id="9784166at2"/>
<accession>A0A4Q4KQR5</accession>
<dbReference type="PANTHER" id="PTHR11735:SF11">
    <property type="entry name" value="TRNA THREONYLCARBAMOYLADENOSINE BIOSYNTHESIS PROTEIN TSAB"/>
    <property type="match status" value="1"/>
</dbReference>
<dbReference type="SUPFAM" id="SSF53067">
    <property type="entry name" value="Actin-like ATPase domain"/>
    <property type="match status" value="2"/>
</dbReference>
<evidence type="ECO:0000259" key="1">
    <source>
        <dbReference type="Pfam" id="PF00814"/>
    </source>
</evidence>
<organism evidence="2 3">
    <name type="scientific">Brumimicrobium glaciale</name>
    <dbReference type="NCBI Taxonomy" id="200475"/>
    <lineage>
        <taxon>Bacteria</taxon>
        <taxon>Pseudomonadati</taxon>
        <taxon>Bacteroidota</taxon>
        <taxon>Flavobacteriia</taxon>
        <taxon>Flavobacteriales</taxon>
        <taxon>Crocinitomicaceae</taxon>
        <taxon>Brumimicrobium</taxon>
    </lineage>
</organism>
<dbReference type="Gene3D" id="3.30.420.40">
    <property type="match status" value="2"/>
</dbReference>
<dbReference type="AlphaFoldDB" id="A0A4Q4KQR5"/>
<dbReference type="EMBL" id="SETE01000001">
    <property type="protein sequence ID" value="RYM35978.1"/>
    <property type="molecule type" value="Genomic_DNA"/>
</dbReference>
<keyword evidence="2" id="KW-0808">Transferase</keyword>
<dbReference type="CDD" id="cd24032">
    <property type="entry name" value="ASKHA_NBD_TsaB"/>
    <property type="match status" value="1"/>
</dbReference>
<dbReference type="InterPro" id="IPR022496">
    <property type="entry name" value="T6A_TsaB"/>
</dbReference>
<dbReference type="InterPro" id="IPR043129">
    <property type="entry name" value="ATPase_NBD"/>
</dbReference>
<evidence type="ECO:0000313" key="2">
    <source>
        <dbReference type="EMBL" id="RYM35978.1"/>
    </source>
</evidence>
<dbReference type="Pfam" id="PF00814">
    <property type="entry name" value="TsaD"/>
    <property type="match status" value="1"/>
</dbReference>
<dbReference type="PANTHER" id="PTHR11735">
    <property type="entry name" value="TRNA N6-ADENOSINE THREONYLCARBAMOYLTRANSFERASE"/>
    <property type="match status" value="1"/>
</dbReference>
<comment type="caution">
    <text evidence="2">The sequence shown here is derived from an EMBL/GenBank/DDBJ whole genome shotgun (WGS) entry which is preliminary data.</text>
</comment>
<dbReference type="GO" id="GO:0016740">
    <property type="term" value="F:transferase activity"/>
    <property type="evidence" value="ECO:0007669"/>
    <property type="project" value="UniProtKB-KW"/>
</dbReference>
<protein>
    <submittedName>
        <fullName evidence="2">tRNA (Adenosine(37)-N6)-threonylcarbamoyltransferase complex dimerization subunit type 1 TsaB</fullName>
    </submittedName>
</protein>
<evidence type="ECO:0000313" key="3">
    <source>
        <dbReference type="Proteomes" id="UP000293952"/>
    </source>
</evidence>
<dbReference type="NCBIfam" id="TIGR03725">
    <property type="entry name" value="T6A_YeaZ"/>
    <property type="match status" value="1"/>
</dbReference>
<dbReference type="RefSeq" id="WP_130092344.1">
    <property type="nucleotide sequence ID" value="NZ_SETE01000001.1"/>
</dbReference>
<dbReference type="Proteomes" id="UP000293952">
    <property type="component" value="Unassembled WGS sequence"/>
</dbReference>